<dbReference type="InterPro" id="IPR056154">
    <property type="entry name" value="Beta-prop_IFT140_1st"/>
</dbReference>
<organism evidence="4">
    <name type="scientific">uncultured Poseidoniia archaeon</name>
    <dbReference type="NCBI Taxonomy" id="1697135"/>
    <lineage>
        <taxon>Archaea</taxon>
        <taxon>Methanobacteriati</taxon>
        <taxon>Thermoplasmatota</taxon>
        <taxon>Candidatus Poseidoniia</taxon>
        <taxon>environmental samples</taxon>
    </lineage>
</organism>
<dbReference type="GO" id="GO:0000462">
    <property type="term" value="P:maturation of SSU-rRNA from tricistronic rRNA transcript (SSU-rRNA, 5.8S rRNA, LSU-rRNA)"/>
    <property type="evidence" value="ECO:0007669"/>
    <property type="project" value="TreeGrafter"/>
</dbReference>
<evidence type="ECO:0000256" key="2">
    <source>
        <dbReference type="SAM" id="Phobius"/>
    </source>
</evidence>
<name>A0A1B1TCY2_9ARCH</name>
<dbReference type="GO" id="GO:0000028">
    <property type="term" value="P:ribosomal small subunit assembly"/>
    <property type="evidence" value="ECO:0007669"/>
    <property type="project" value="TreeGrafter"/>
</dbReference>
<dbReference type="InterPro" id="IPR001680">
    <property type="entry name" value="WD40_rpt"/>
</dbReference>
<dbReference type="Gene3D" id="2.130.10.10">
    <property type="entry name" value="YVTN repeat-like/Quinoprotein amine dehydrogenase"/>
    <property type="match status" value="1"/>
</dbReference>
<proteinExistence type="predicted"/>
<keyword evidence="2" id="KW-1133">Transmembrane helix</keyword>
<reference evidence="4" key="1">
    <citation type="submission" date="2014-11" db="EMBL/GenBank/DDBJ databases">
        <authorList>
            <person name="Zhu J."/>
            <person name="Qi W."/>
            <person name="Song R."/>
        </authorList>
    </citation>
    <scope>NUCLEOTIDE SEQUENCE</scope>
</reference>
<evidence type="ECO:0000256" key="1">
    <source>
        <dbReference type="SAM" id="MobiDB-lite"/>
    </source>
</evidence>
<dbReference type="SMART" id="SM00320">
    <property type="entry name" value="WD40"/>
    <property type="match status" value="2"/>
</dbReference>
<reference evidence="4" key="2">
    <citation type="journal article" date="2015" name="ISME J.">
        <title>A new class of marine Euryarchaeota group II from the Mediterranean deep chlorophyll maximum.</title>
        <authorList>
            <person name="Martin-Cuadrado A.B."/>
            <person name="Garcia-Heredia I."/>
            <person name="Molto A.G."/>
            <person name="Lopez-Ubeda R."/>
            <person name="Kimes N."/>
            <person name="Lopez-Garcia P."/>
            <person name="Moreira D."/>
            <person name="Rodriguez-Valera F."/>
        </authorList>
    </citation>
    <scope>NUCLEOTIDE SEQUENCE</scope>
</reference>
<dbReference type="EMBL" id="KP211874">
    <property type="protein sequence ID" value="ANV80123.1"/>
    <property type="molecule type" value="Genomic_DNA"/>
</dbReference>
<dbReference type="AlphaFoldDB" id="A0A1B1TCY2"/>
<feature type="domain" description="IFT140 first beta-propeller" evidence="3">
    <location>
        <begin position="81"/>
        <end position="202"/>
    </location>
</feature>
<evidence type="ECO:0000313" key="4">
    <source>
        <dbReference type="EMBL" id="ANV80123.1"/>
    </source>
</evidence>
<feature type="transmembrane region" description="Helical" evidence="2">
    <location>
        <begin position="572"/>
        <end position="594"/>
    </location>
</feature>
<feature type="compositionally biased region" description="Basic residues" evidence="1">
    <location>
        <begin position="713"/>
        <end position="725"/>
    </location>
</feature>
<dbReference type="Pfam" id="PF23383">
    <property type="entry name" value="Beta-prop_IFT140_1st"/>
    <property type="match status" value="1"/>
</dbReference>
<dbReference type="PROSITE" id="PS50294">
    <property type="entry name" value="WD_REPEATS_REGION"/>
    <property type="match status" value="1"/>
</dbReference>
<keyword evidence="2" id="KW-0812">Transmembrane</keyword>
<dbReference type="PANTHER" id="PTHR19858:SF0">
    <property type="entry name" value="PERIODIC TRYPTOPHAN PROTEIN 2 HOMOLOG"/>
    <property type="match status" value="1"/>
</dbReference>
<dbReference type="PANTHER" id="PTHR19858">
    <property type="entry name" value="WD40 REPEAT PROTEIN"/>
    <property type="match status" value="1"/>
</dbReference>
<keyword evidence="2" id="KW-0472">Membrane</keyword>
<feature type="region of interest" description="Disordered" evidence="1">
    <location>
        <begin position="647"/>
        <end position="735"/>
    </location>
</feature>
<feature type="compositionally biased region" description="Basic and acidic residues" evidence="1">
    <location>
        <begin position="726"/>
        <end position="735"/>
    </location>
</feature>
<evidence type="ECO:0000259" key="3">
    <source>
        <dbReference type="Pfam" id="PF23383"/>
    </source>
</evidence>
<dbReference type="PROSITE" id="PS50082">
    <property type="entry name" value="WD_REPEATS_2"/>
    <property type="match status" value="1"/>
</dbReference>
<sequence>MFRKVVASFLTVCILGNLICINASASSQLVYNDVTNSDDSSASSSHVAVNFNNTIIASSYSNDLLLHNANDFSIIEKIEMQRRIYDIKFSPDGKNLAIAIMGTSELIDSLLIYDMENMEMKAEKERVNIKRSSIDWTPDGQFLAVANFQNGVNLIEVSTMNIVNEYSNQHQTDVTCIQFSNDGELLISGDQDGNLKLWNYDGTFTGKSFQLNGKITGCGFNSFNQRVSAVSEGGNASAWIVSGGLLHQKMVSNPVGMLWSDTLDRLYVLESGDAPRMLELDGSNFNELSSTYFIHKATDFDMYTLGNGLIEDLYIATDTEHISNYAQPKLREGYGEPGSDLDSDNIPDNIDNDDDGDSILDEWDFNCPDEVIECYRNPDLDNVRNVKLKINGDSLIIDDTFTFGLYESAEIRNLTRRSVIADQQISYEEANLFENAICQNIDSAIFINSWKNAIELSIGQVANGTIECIVTSGLVFSGTFDPNGIKLMFRIEFDIAPMTELPLDLTITEQISNSDSSITHLVENHPIFVSKEIQNSDDEGQIWWKSEGSITITFEEVFVDEEDTLESIMEKIMSNMIAIIAGILALTGLLFVIIRKRNAISLDIDEEDEEYEDDDFSYNDENVVSKPKPISYNEEVLEVEDEIIHSQLNPKDDSPSNRRTFSLDDEEPVSTTPKRRRIRNSNQNKQGPIMTTKRKVLGGDIKTKKTSKVNIKSVKKSVKTRKVRVSGKENDETIE</sequence>
<dbReference type="SUPFAM" id="SSF69322">
    <property type="entry name" value="Tricorn protease domain 2"/>
    <property type="match status" value="1"/>
</dbReference>
<dbReference type="InterPro" id="IPR027145">
    <property type="entry name" value="PWP2"/>
</dbReference>
<dbReference type="InterPro" id="IPR015943">
    <property type="entry name" value="WD40/YVTN_repeat-like_dom_sf"/>
</dbReference>
<protein>
    <recommendedName>
        <fullName evidence="3">IFT140 first beta-propeller domain-containing protein</fullName>
    </recommendedName>
</protein>
<accession>A0A1B1TCY2</accession>